<dbReference type="EMBL" id="PCSD01000108">
    <property type="protein sequence ID" value="PIP33401.1"/>
    <property type="molecule type" value="Genomic_DNA"/>
</dbReference>
<name>A0A2G9ZJX2_9BACT</name>
<gene>
    <name evidence="2" type="ORF">COX22_04585</name>
</gene>
<evidence type="ECO:0000256" key="1">
    <source>
        <dbReference type="SAM" id="Phobius"/>
    </source>
</evidence>
<accession>A0A2G9ZJX2</accession>
<evidence type="ECO:0000313" key="2">
    <source>
        <dbReference type="EMBL" id="PIP33401.1"/>
    </source>
</evidence>
<organism evidence="2 3">
    <name type="scientific">Candidatus Falkowbacteria bacterium CG23_combo_of_CG06-09_8_20_14_all_49_15</name>
    <dbReference type="NCBI Taxonomy" id="1974572"/>
    <lineage>
        <taxon>Bacteria</taxon>
        <taxon>Candidatus Falkowiibacteriota</taxon>
    </lineage>
</organism>
<keyword evidence="1" id="KW-1133">Transmembrane helix</keyword>
<dbReference type="InterPro" id="IPR029063">
    <property type="entry name" value="SAM-dependent_MTases_sf"/>
</dbReference>
<protein>
    <submittedName>
        <fullName evidence="2">Uncharacterized protein</fullName>
    </submittedName>
</protein>
<comment type="caution">
    <text evidence="2">The sequence shown here is derived from an EMBL/GenBank/DDBJ whole genome shotgun (WGS) entry which is preliminary data.</text>
</comment>
<sequence>MEKFLHISLGLALAALAYLILIFIFDLLFVGFAPFLPSRPWVIDRIINNLKLKRYRKIFAFGSGKSGFLLEFEKIFPETAIIGAEPAFFAFLVDSCQIFLRKILRGARLKVIWRQPEKIDVWDAEIIYSHLPPDKLETLGRKLLFECQPGTIVISNGYVIPGLDPYKIVALDPRPARWRWLQKSRDIFRSKRKKSVQENKVYFYEI</sequence>
<evidence type="ECO:0000313" key="3">
    <source>
        <dbReference type="Proteomes" id="UP000230729"/>
    </source>
</evidence>
<reference evidence="2 3" key="1">
    <citation type="submission" date="2017-09" db="EMBL/GenBank/DDBJ databases">
        <title>Depth-based differentiation of microbial function through sediment-hosted aquifers and enrichment of novel symbionts in the deep terrestrial subsurface.</title>
        <authorList>
            <person name="Probst A.J."/>
            <person name="Ladd B."/>
            <person name="Jarett J.K."/>
            <person name="Geller-Mcgrath D.E."/>
            <person name="Sieber C.M."/>
            <person name="Emerson J.B."/>
            <person name="Anantharaman K."/>
            <person name="Thomas B.C."/>
            <person name="Malmstrom R."/>
            <person name="Stieglmeier M."/>
            <person name="Klingl A."/>
            <person name="Woyke T."/>
            <person name="Ryan C.M."/>
            <person name="Banfield J.F."/>
        </authorList>
    </citation>
    <scope>NUCLEOTIDE SEQUENCE [LARGE SCALE GENOMIC DNA]</scope>
    <source>
        <strain evidence="2">CG23_combo_of_CG06-09_8_20_14_all_49_15</strain>
    </source>
</reference>
<dbReference type="AlphaFoldDB" id="A0A2G9ZJX2"/>
<feature type="transmembrane region" description="Helical" evidence="1">
    <location>
        <begin position="7"/>
        <end position="32"/>
    </location>
</feature>
<keyword evidence="1" id="KW-0812">Transmembrane</keyword>
<dbReference type="Gene3D" id="3.40.50.150">
    <property type="entry name" value="Vaccinia Virus protein VP39"/>
    <property type="match status" value="1"/>
</dbReference>
<dbReference type="Proteomes" id="UP000230729">
    <property type="component" value="Unassembled WGS sequence"/>
</dbReference>
<keyword evidence="1" id="KW-0472">Membrane</keyword>
<proteinExistence type="predicted"/>